<name>A0A150FXM2_GONPE</name>
<accession>A0A150FXM2</accession>
<dbReference type="OrthoDB" id="552902at2759"/>
<feature type="region of interest" description="Disordered" evidence="1">
    <location>
        <begin position="1085"/>
        <end position="1150"/>
    </location>
</feature>
<dbReference type="Proteomes" id="UP000075714">
    <property type="component" value="Unassembled WGS sequence"/>
</dbReference>
<organism evidence="2 3">
    <name type="scientific">Gonium pectorale</name>
    <name type="common">Green alga</name>
    <dbReference type="NCBI Taxonomy" id="33097"/>
    <lineage>
        <taxon>Eukaryota</taxon>
        <taxon>Viridiplantae</taxon>
        <taxon>Chlorophyta</taxon>
        <taxon>core chlorophytes</taxon>
        <taxon>Chlorophyceae</taxon>
        <taxon>CS clade</taxon>
        <taxon>Chlamydomonadales</taxon>
        <taxon>Volvocaceae</taxon>
        <taxon>Gonium</taxon>
    </lineage>
</organism>
<evidence type="ECO:0008006" key="4">
    <source>
        <dbReference type="Google" id="ProtNLM"/>
    </source>
</evidence>
<feature type="compositionally biased region" description="Low complexity" evidence="1">
    <location>
        <begin position="892"/>
        <end position="902"/>
    </location>
</feature>
<feature type="compositionally biased region" description="Gly residues" evidence="1">
    <location>
        <begin position="1275"/>
        <end position="1304"/>
    </location>
</feature>
<feature type="compositionally biased region" description="Low complexity" evidence="1">
    <location>
        <begin position="386"/>
        <end position="399"/>
    </location>
</feature>
<gene>
    <name evidence="2" type="ORF">GPECTOR_156g86</name>
</gene>
<comment type="caution">
    <text evidence="2">The sequence shown here is derived from an EMBL/GenBank/DDBJ whole genome shotgun (WGS) entry which is preliminary data.</text>
</comment>
<feature type="region of interest" description="Disordered" evidence="1">
    <location>
        <begin position="1273"/>
        <end position="1352"/>
    </location>
</feature>
<feature type="compositionally biased region" description="Gly residues" evidence="1">
    <location>
        <begin position="997"/>
        <end position="1016"/>
    </location>
</feature>
<dbReference type="EMBL" id="LSYV01000156">
    <property type="protein sequence ID" value="KXZ42362.1"/>
    <property type="molecule type" value="Genomic_DNA"/>
</dbReference>
<reference evidence="3" key="1">
    <citation type="journal article" date="2016" name="Nat. Commun.">
        <title>The Gonium pectorale genome demonstrates co-option of cell cycle regulation during the evolution of multicellularity.</title>
        <authorList>
            <person name="Hanschen E.R."/>
            <person name="Marriage T.N."/>
            <person name="Ferris P.J."/>
            <person name="Hamaji T."/>
            <person name="Toyoda A."/>
            <person name="Fujiyama A."/>
            <person name="Neme R."/>
            <person name="Noguchi H."/>
            <person name="Minakuchi Y."/>
            <person name="Suzuki M."/>
            <person name="Kawai-Toyooka H."/>
            <person name="Smith D.R."/>
            <person name="Sparks H."/>
            <person name="Anderson J."/>
            <person name="Bakaric R."/>
            <person name="Luria V."/>
            <person name="Karger A."/>
            <person name="Kirschner M.W."/>
            <person name="Durand P.M."/>
            <person name="Michod R.E."/>
            <person name="Nozaki H."/>
            <person name="Olson B.J."/>
        </authorList>
    </citation>
    <scope>NUCLEOTIDE SEQUENCE [LARGE SCALE GENOMIC DNA]</scope>
    <source>
        <strain evidence="3">NIES-2863</strain>
    </source>
</reference>
<feature type="compositionally biased region" description="Low complexity" evidence="1">
    <location>
        <begin position="1125"/>
        <end position="1144"/>
    </location>
</feature>
<feature type="region of interest" description="Disordered" evidence="1">
    <location>
        <begin position="878"/>
        <end position="904"/>
    </location>
</feature>
<feature type="compositionally biased region" description="Low complexity" evidence="1">
    <location>
        <begin position="413"/>
        <end position="422"/>
    </location>
</feature>
<feature type="region of interest" description="Disordered" evidence="1">
    <location>
        <begin position="603"/>
        <end position="736"/>
    </location>
</feature>
<protein>
    <recommendedName>
        <fullName evidence="4">FAD/NAD(P)-binding domain-containing protein</fullName>
    </recommendedName>
</protein>
<keyword evidence="3" id="KW-1185">Reference proteome</keyword>
<feature type="region of interest" description="Disordered" evidence="1">
    <location>
        <begin position="993"/>
        <end position="1052"/>
    </location>
</feature>
<feature type="region of interest" description="Disordered" evidence="1">
    <location>
        <begin position="177"/>
        <end position="222"/>
    </location>
</feature>
<feature type="region of interest" description="Disordered" evidence="1">
    <location>
        <begin position="375"/>
        <end position="451"/>
    </location>
</feature>
<feature type="compositionally biased region" description="Low complexity" evidence="1">
    <location>
        <begin position="430"/>
        <end position="441"/>
    </location>
</feature>
<feature type="region of interest" description="Disordered" evidence="1">
    <location>
        <begin position="1175"/>
        <end position="1197"/>
    </location>
</feature>
<feature type="compositionally biased region" description="Low complexity" evidence="1">
    <location>
        <begin position="1183"/>
        <end position="1193"/>
    </location>
</feature>
<dbReference type="Gene3D" id="3.50.50.60">
    <property type="entry name" value="FAD/NAD(P)-binding domain"/>
    <property type="match status" value="1"/>
</dbReference>
<feature type="compositionally biased region" description="Polar residues" evidence="1">
    <location>
        <begin position="501"/>
        <end position="516"/>
    </location>
</feature>
<evidence type="ECO:0000313" key="2">
    <source>
        <dbReference type="EMBL" id="KXZ42362.1"/>
    </source>
</evidence>
<proteinExistence type="predicted"/>
<feature type="compositionally biased region" description="Gly residues" evidence="1">
    <location>
        <begin position="788"/>
        <end position="801"/>
    </location>
</feature>
<feature type="region of interest" description="Disordered" evidence="1">
    <location>
        <begin position="1234"/>
        <end position="1259"/>
    </location>
</feature>
<dbReference type="InterPro" id="IPR036188">
    <property type="entry name" value="FAD/NAD-bd_sf"/>
</dbReference>
<feature type="compositionally biased region" description="Polar residues" evidence="1">
    <location>
        <begin position="687"/>
        <end position="696"/>
    </location>
</feature>
<feature type="compositionally biased region" description="Gly residues" evidence="1">
    <location>
        <begin position="478"/>
        <end position="491"/>
    </location>
</feature>
<evidence type="ECO:0000256" key="1">
    <source>
        <dbReference type="SAM" id="MobiDB-lite"/>
    </source>
</evidence>
<feature type="region of interest" description="Disordered" evidence="1">
    <location>
        <begin position="831"/>
        <end position="857"/>
    </location>
</feature>
<feature type="region of interest" description="Disordered" evidence="1">
    <location>
        <begin position="478"/>
        <end position="572"/>
    </location>
</feature>
<feature type="region of interest" description="Disordered" evidence="1">
    <location>
        <begin position="771"/>
        <end position="803"/>
    </location>
</feature>
<sequence>MAVLTDLSRVSGEQAAGGWRSAPCWRASLAEPGGGGAVVELFHAVVLCCHAEDGAVGKGRAATAGWPHFRTLRAEDVCGKRVIVIGGGADALDAACAVALLNEGQRVRLVASASSPAAAALCGGSLLDGARHRALRAALQPHYTLPRPGLVDRALRAPTKRRFWAVVKGRAASLLARKSGVTSASPEPWRVPGAAATAGDVSEPRATTAGANKPGDGDGEDSAVVVWAPSPADPRVMPFLDGELREALMEAGEEAADDVSSGGGGFPHQRAWSSALVLYRGMVHPAAPGLVLLGLQSHATSDPRVDELQVRWALAHLLGALPLPPAAAISSDLSRQRSWRRAALASPLMSTHGSLARAHERHYAAQLEADLAAALAGPPDPDLDPADGAAVTAAPSVASSHERNGALPSPGWQQVSSTATADAADRAVDGSAPLSAGAGASRMGACDEGAHADQVDEAAPTATAPAVVVVVDGALEQGGGGAAPDAGGGCGSAQAVEGLDQSGQGQNRSSIRTRSTGGEAGSIRGLASGHPAQPQVLPLGQRQHEEEEECLAVEEPATCPSPAEAAPPQAPTHTDACISAAAAAVATTGPAASVQLHYEPCAPYTVPMRGDSSPSTTRGSRDGRGPASPCALKAISTGALPISAPKAQQPPGPETAAPLPPPPPVSASSPLPPAILRPAAADWPSLTRPQQASRSMDLQPGTDAVPGATAGALPAQPESEPANARGSPHMPPAAAAAAAMGGLSPLGVHGAATGSSASAALPLTMPMQVGVRRVLRRNTTSRLRPREAGGGGGGGGGGGAIHGAITQAAPAAEEPLSSSWRARIEYSGAPAWPRSSKEINGLSGRGSGTLGPRASAGDASAGALGAVAAAAAAAPYHVEPRTSGPGGAHRQPGGASPAAAFDARADDGRSSALGMMASQLAALRAHLHSPDSNPFPDVVRTSGGRGAAAASVVAPAAPSAPPVDVVTWNSPHGPAAASVGLRPPGHPLAIAVRGGDEGGGGAGGGGLRGLARGSGGASPRRLSRMARSLVERRSADMQPSPSGERHSPGSGKRLARVALRGDIAAAAAAPLLPYGGGGDGGGSGGDAGSFLLGHDGGAAGSPLSQRGGGGERATPPSRRLTRDLSGASRSTTATGLAAATDGSGNNTGAHSGSAPFVARLARGLRGALAFGSGAAGAGGAAGGDTHSSGGSASPMTLAGADGGDTGYFALHQSASPAAARVEAVGLGAVAVGGAGSLPPGSPFSTSSRFEGGDRHSPVSMRVPLRSLGRLLMESGGAGSGGEADGSGGLSSGAAAAGGGGGPDGGASSQRSSAQRRRGALLMDWARPHRHSCNGTDGPAGGSGGGGGILRGATWSRSRRFGSGRMAADSSRTSLLNQAADAATVPYRVKVGASGGGAATDAASAATGVPSLAGAAGLSPPRPYRHDAPAGLGGGGLADGSCYGLDAEASQEAGHSLRGGAGGAGASAAAGATADSSVRGRLLLLAAREPLPSKCIYSSAGCADSAADDDSMPLRTFTHGSRQSRQSAVRTLHELDTLEEMAMPYERPYMMYGMYDTEPSLRDHGAGFPAAHAGDRRGAAGAAAARRSTGGLPPVPPPLTLECLAEAEAAARAEMLQGSPGPCSPASLEKRISEAKQERIVGTVSAWLREMFRSNSAAEGREGGPTSSGGPGFVSGTSVVAAAAAGCSRYGEEEAGSGGEVVPVVAARASRGRLPAHSTSEASLMSGC</sequence>
<feature type="compositionally biased region" description="Low complexity" evidence="1">
    <location>
        <begin position="560"/>
        <end position="572"/>
    </location>
</feature>
<evidence type="ECO:0000313" key="3">
    <source>
        <dbReference type="Proteomes" id="UP000075714"/>
    </source>
</evidence>
<feature type="compositionally biased region" description="Pro residues" evidence="1">
    <location>
        <begin position="648"/>
        <end position="675"/>
    </location>
</feature>
<feature type="compositionally biased region" description="Gly residues" evidence="1">
    <location>
        <begin position="1337"/>
        <end position="1349"/>
    </location>
</feature>